<dbReference type="Proteomes" id="UP000606193">
    <property type="component" value="Unassembled WGS sequence"/>
</dbReference>
<feature type="transmembrane region" description="Helical" evidence="7">
    <location>
        <begin position="154"/>
        <end position="173"/>
    </location>
</feature>
<keyword evidence="3" id="KW-1003">Cell membrane</keyword>
<dbReference type="Gene3D" id="3.40.720.10">
    <property type="entry name" value="Alkaline Phosphatase, subunit A"/>
    <property type="match status" value="1"/>
</dbReference>
<accession>A0ABR7N177</accession>
<comment type="subcellular location">
    <subcellularLocation>
        <location evidence="1">Cell membrane</location>
        <topology evidence="1">Multi-pass membrane protein</topology>
    </subcellularLocation>
</comment>
<feature type="transmembrane region" description="Helical" evidence="7">
    <location>
        <begin position="73"/>
        <end position="90"/>
    </location>
</feature>
<dbReference type="RefSeq" id="WP_249297806.1">
    <property type="nucleotide sequence ID" value="NZ_JACRSX010000007.1"/>
</dbReference>
<evidence type="ECO:0000256" key="5">
    <source>
        <dbReference type="ARBA" id="ARBA00022989"/>
    </source>
</evidence>
<feature type="transmembrane region" description="Helical" evidence="7">
    <location>
        <begin position="48"/>
        <end position="66"/>
    </location>
</feature>
<keyword evidence="4 7" id="KW-0812">Transmembrane</keyword>
<comment type="pathway">
    <text evidence="2">Cell wall biogenesis; lipoteichoic acid biosynthesis.</text>
</comment>
<keyword evidence="10" id="KW-1185">Reference proteome</keyword>
<dbReference type="CDD" id="cd16015">
    <property type="entry name" value="LTA_synthase"/>
    <property type="match status" value="1"/>
</dbReference>
<dbReference type="PANTHER" id="PTHR47371:SF3">
    <property type="entry name" value="PHOSPHOGLYCEROL TRANSFERASE I"/>
    <property type="match status" value="1"/>
</dbReference>
<sequence>MKEETGWDSFCRQCWFQTILFVALSFVEYVIIEAFLDGDIVSIGLEYSIKNIMLLMGVNLIIVSLTRWLRFTFLLSGVFVLILGMANYFVDAFRGYGIVYMDIYAVKTAANVAGEYKYHGSPQLWLGLVLGLAFIVLCVVITPSRSHGKSIRQGIASVVGAAAGVVFFVWINLGQGFFGDVTNLTWDHSIGMSDYGYLLYVTANAGNAKVEKPDGYSPAKADEILSRYQKASTTNSVLASHAGSAKSPNLIMIMNESFSDLSVLGRFETDQAYLPFFNSLKKNTIRGYADSSVYGGYTANSEFEFLTGCTKAFLPGNPYLQYIKDYLPNVVSNIKTQEGYDKAVAIHPYNPSGYNRNRVYPLLHMDEFLNIDDFKNPLLVRKYISDASDYEMLESLYENKKEGSSLCLFNVTMQNHSSYDDTDYTFENPVKLTSMTLQPEAEQYLSLIKMSDDALKELITYFEKVKEPVIIVLFGDHQPHLPDYFYKNVMGEMPDDLSQKDAMKRYQVPFMIWANYDIRAAEIPQISINYLSTLMTETAGLKLTDYQNFLLDMYQYIPSITANGFYDRQGNLYSWDDLDEADAELQEWIKEYRILQYNYLFDEEHRKDAHYQLKEKMIWGKKET</sequence>
<dbReference type="EMBL" id="JACRSX010000007">
    <property type="protein sequence ID" value="MBC8562398.1"/>
    <property type="molecule type" value="Genomic_DNA"/>
</dbReference>
<feature type="domain" description="Sulfatase N-terminal" evidence="8">
    <location>
        <begin position="248"/>
        <end position="532"/>
    </location>
</feature>
<feature type="transmembrane region" description="Helical" evidence="7">
    <location>
        <begin position="14"/>
        <end position="36"/>
    </location>
</feature>
<evidence type="ECO:0000256" key="6">
    <source>
        <dbReference type="ARBA" id="ARBA00023136"/>
    </source>
</evidence>
<proteinExistence type="predicted"/>
<keyword evidence="6 7" id="KW-0472">Membrane</keyword>
<reference evidence="9 10" key="1">
    <citation type="submission" date="2020-08" db="EMBL/GenBank/DDBJ databases">
        <title>Genome public.</title>
        <authorList>
            <person name="Liu C."/>
            <person name="Sun Q."/>
        </authorList>
    </citation>
    <scope>NUCLEOTIDE SEQUENCE [LARGE SCALE GENOMIC DNA]</scope>
    <source>
        <strain evidence="9 10">NSJ-37</strain>
    </source>
</reference>
<evidence type="ECO:0000256" key="1">
    <source>
        <dbReference type="ARBA" id="ARBA00004651"/>
    </source>
</evidence>
<evidence type="ECO:0000259" key="8">
    <source>
        <dbReference type="Pfam" id="PF00884"/>
    </source>
</evidence>
<feature type="transmembrane region" description="Helical" evidence="7">
    <location>
        <begin position="124"/>
        <end position="142"/>
    </location>
</feature>
<dbReference type="SUPFAM" id="SSF53649">
    <property type="entry name" value="Alkaline phosphatase-like"/>
    <property type="match status" value="1"/>
</dbReference>
<gene>
    <name evidence="9" type="ORF">H8704_07115</name>
</gene>
<organism evidence="9 10">
    <name type="scientific">Jutongia huaianensis</name>
    <dbReference type="NCBI Taxonomy" id="2763668"/>
    <lineage>
        <taxon>Bacteria</taxon>
        <taxon>Bacillati</taxon>
        <taxon>Bacillota</taxon>
        <taxon>Clostridia</taxon>
        <taxon>Lachnospirales</taxon>
        <taxon>Lachnospiraceae</taxon>
        <taxon>Jutongia</taxon>
    </lineage>
</organism>
<evidence type="ECO:0000313" key="10">
    <source>
        <dbReference type="Proteomes" id="UP000606193"/>
    </source>
</evidence>
<protein>
    <submittedName>
        <fullName evidence="9">Sulfatase-like hydrolase/transferase</fullName>
    </submittedName>
</protein>
<name>A0ABR7N177_9FIRM</name>
<evidence type="ECO:0000313" key="9">
    <source>
        <dbReference type="EMBL" id="MBC8562398.1"/>
    </source>
</evidence>
<comment type="caution">
    <text evidence="9">The sequence shown here is derived from an EMBL/GenBank/DDBJ whole genome shotgun (WGS) entry which is preliminary data.</text>
</comment>
<dbReference type="Pfam" id="PF00884">
    <property type="entry name" value="Sulfatase"/>
    <property type="match status" value="1"/>
</dbReference>
<evidence type="ECO:0000256" key="4">
    <source>
        <dbReference type="ARBA" id="ARBA00022692"/>
    </source>
</evidence>
<keyword evidence="5 7" id="KW-1133">Transmembrane helix</keyword>
<dbReference type="InterPro" id="IPR017850">
    <property type="entry name" value="Alkaline_phosphatase_core_sf"/>
</dbReference>
<dbReference type="PANTHER" id="PTHR47371">
    <property type="entry name" value="LIPOTEICHOIC ACID SYNTHASE"/>
    <property type="match status" value="1"/>
</dbReference>
<dbReference type="InterPro" id="IPR000917">
    <property type="entry name" value="Sulfatase_N"/>
</dbReference>
<evidence type="ECO:0000256" key="2">
    <source>
        <dbReference type="ARBA" id="ARBA00004936"/>
    </source>
</evidence>
<evidence type="ECO:0000256" key="3">
    <source>
        <dbReference type="ARBA" id="ARBA00022475"/>
    </source>
</evidence>
<dbReference type="InterPro" id="IPR050448">
    <property type="entry name" value="OpgB/LTA_synthase_biosynth"/>
</dbReference>
<evidence type="ECO:0000256" key="7">
    <source>
        <dbReference type="SAM" id="Phobius"/>
    </source>
</evidence>